<evidence type="ECO:0000313" key="3">
    <source>
        <dbReference type="EMBL" id="RVU96406.1"/>
    </source>
</evidence>
<dbReference type="InterPro" id="IPR052404">
    <property type="entry name" value="SPP1-like_terminase"/>
</dbReference>
<dbReference type="EMBL" id="RYZS01000001">
    <property type="protein sequence ID" value="RVU96406.1"/>
    <property type="molecule type" value="Genomic_DNA"/>
</dbReference>
<dbReference type="Proteomes" id="UP000288388">
    <property type="component" value="Unassembled WGS sequence"/>
</dbReference>
<comment type="caution">
    <text evidence="3">The sequence shown here is derived from an EMBL/GenBank/DDBJ whole genome shotgun (WGS) entry which is preliminary data.</text>
</comment>
<dbReference type="Pfam" id="PF03592">
    <property type="entry name" value="Terminase_2"/>
    <property type="match status" value="1"/>
</dbReference>
<dbReference type="GO" id="GO:0051276">
    <property type="term" value="P:chromosome organization"/>
    <property type="evidence" value="ECO:0007669"/>
    <property type="project" value="InterPro"/>
</dbReference>
<dbReference type="Proteomes" id="UP000316316">
    <property type="component" value="Unassembled WGS sequence"/>
</dbReference>
<keyword evidence="1" id="KW-1188">Viral release from host cell</keyword>
<sequence>MANLTLKQKAFADEYIINGGNATQAAIKAGYSKKTAEATASRLLRNVKVVEYIASKVAPVIEKRNTDVQEQLNSLLDIYDGKTIISRSKQIDHLEGNKIVKDMTYEYTPDLENRLKAIDLFLKYASPLLKAQLEKAQAEAAILRDKANKLSEDARQNELLDALVNLPVVESDIDADKV</sequence>
<evidence type="ECO:0000256" key="2">
    <source>
        <dbReference type="ARBA" id="ARBA00023219"/>
    </source>
</evidence>
<dbReference type="InterPro" id="IPR038713">
    <property type="entry name" value="Terminase_Gp1_N_sf"/>
</dbReference>
<dbReference type="AlphaFoldDB" id="A0A2N8PYK8"/>
<organism evidence="3 5">
    <name type="scientific">Enterococcus avium</name>
    <name type="common">Streptococcus avium</name>
    <dbReference type="NCBI Taxonomy" id="33945"/>
    <lineage>
        <taxon>Bacteria</taxon>
        <taxon>Bacillati</taxon>
        <taxon>Bacillota</taxon>
        <taxon>Bacilli</taxon>
        <taxon>Lactobacillales</taxon>
        <taxon>Enterococcaceae</taxon>
        <taxon>Enterococcus</taxon>
    </lineage>
</organism>
<gene>
    <name evidence="4" type="ORF">AUF17_21075</name>
    <name evidence="3" type="ORF">EK398_17045</name>
</gene>
<dbReference type="PANTHER" id="PTHR41328">
    <property type="entry name" value="TERMINASE SMALL SUBUNIT-RELATED"/>
    <property type="match status" value="1"/>
</dbReference>
<evidence type="ECO:0000313" key="6">
    <source>
        <dbReference type="Proteomes" id="UP000316316"/>
    </source>
</evidence>
<dbReference type="Gene3D" id="1.10.10.1400">
    <property type="entry name" value="Terminase, small subunit, N-terminal DNA-binding domain, HTH motif"/>
    <property type="match status" value="1"/>
</dbReference>
<reference evidence="3 5" key="2">
    <citation type="submission" date="2018-12" db="EMBL/GenBank/DDBJ databases">
        <title>A novel vanA-carrying plasmid in a clinical isolate of Enterococcus avium.</title>
        <authorList>
            <person name="Bernasconi O.J."/>
            <person name="Luzzaro F."/>
            <person name="Endimiani A."/>
        </authorList>
    </citation>
    <scope>NUCLEOTIDE SEQUENCE [LARGE SCALE GENOMIC DNA]</scope>
    <source>
        <strain evidence="3 5">LC0559/18</strain>
    </source>
</reference>
<accession>A0A2N8PYK8</accession>
<dbReference type="RefSeq" id="WP_102871789.1">
    <property type="nucleotide sequence ID" value="NZ_CAXOGR010000028.1"/>
</dbReference>
<name>A0A2N8PYK8_ENTAV</name>
<evidence type="ECO:0000256" key="1">
    <source>
        <dbReference type="ARBA" id="ARBA00022612"/>
    </source>
</evidence>
<dbReference type="InterPro" id="IPR005335">
    <property type="entry name" value="Terminase_ssu"/>
</dbReference>
<proteinExistence type="predicted"/>
<dbReference type="PANTHER" id="PTHR41328:SF2">
    <property type="entry name" value="TERMINASE SMALL SUBUNIT"/>
    <property type="match status" value="1"/>
</dbReference>
<evidence type="ECO:0000313" key="4">
    <source>
        <dbReference type="EMBL" id="TRZ29180.1"/>
    </source>
</evidence>
<reference evidence="4 6" key="1">
    <citation type="submission" date="2017-10" db="EMBL/GenBank/DDBJ databases">
        <title>FDA dAtabase for Regulatory Grade micrObial Sequences (FDA-ARGOS): Supporting development and validation of Infectious Disease Dx tests.</title>
        <authorList>
            <person name="Campos J."/>
            <person name="Goldberg B."/>
            <person name="Tallon L.J."/>
            <person name="Sadzewicz L."/>
            <person name="Sengamalay N."/>
            <person name="Ott S."/>
            <person name="Godinez A."/>
            <person name="Nagaraj S."/>
            <person name="Vyas G."/>
            <person name="Aluvathingal J."/>
            <person name="Nadendla S."/>
            <person name="Geyer C."/>
            <person name="Nandy P."/>
            <person name="Hobson J."/>
            <person name="Sichtig H."/>
        </authorList>
    </citation>
    <scope>NUCLEOTIDE SEQUENCE [LARGE SCALE GENOMIC DNA]</scope>
    <source>
        <strain evidence="4 6">FDAARGOS_185</strain>
    </source>
</reference>
<keyword evidence="2" id="KW-0231">Viral genome packaging</keyword>
<dbReference type="EMBL" id="PDXQ01000002">
    <property type="protein sequence ID" value="TRZ29180.1"/>
    <property type="molecule type" value="Genomic_DNA"/>
</dbReference>
<evidence type="ECO:0000313" key="5">
    <source>
        <dbReference type="Proteomes" id="UP000288388"/>
    </source>
</evidence>
<protein>
    <submittedName>
        <fullName evidence="3">Terminase small subunit</fullName>
    </submittedName>
</protein>